<reference evidence="2" key="1">
    <citation type="submission" date="2020-12" db="EMBL/GenBank/DDBJ databases">
        <title>Devosia sp. MSA67 isolated from Mo River.</title>
        <authorList>
            <person name="Ma F."/>
            <person name="Zi Z."/>
        </authorList>
    </citation>
    <scope>NUCLEOTIDE SEQUENCE</scope>
    <source>
        <strain evidence="2">MSA67</strain>
    </source>
</reference>
<sequence length="214" mass="23504">MPTHTNPASFGQMPQDQPAPQAAPAPPLREGTTKIQAERHETLWLSLAALHKDTIALGAKKPNAPVSEALRISAEGLLSDCAAFTRRRNERLPVAAPDLAGLAAQLGQALAALEGWEAHHTTWDTRFNCRIWNLHTGYLPIMRLHPPAAALKFQRDDPDAIRHKLVRMMESRQRQAYEEGFAAGRAAREGVPVPETGPAPETAAAIYPRLRRLD</sequence>
<evidence type="ECO:0000313" key="3">
    <source>
        <dbReference type="Proteomes" id="UP000602124"/>
    </source>
</evidence>
<organism evidence="2 3">
    <name type="scientific">Devosia sediminis</name>
    <dbReference type="NCBI Taxonomy" id="2798801"/>
    <lineage>
        <taxon>Bacteria</taxon>
        <taxon>Pseudomonadati</taxon>
        <taxon>Pseudomonadota</taxon>
        <taxon>Alphaproteobacteria</taxon>
        <taxon>Hyphomicrobiales</taxon>
        <taxon>Devosiaceae</taxon>
        <taxon>Devosia</taxon>
    </lineage>
</organism>
<accession>A0A934ISF1</accession>
<dbReference type="RefSeq" id="WP_198877152.1">
    <property type="nucleotide sequence ID" value="NZ_JAEKMH010000003.1"/>
</dbReference>
<evidence type="ECO:0000313" key="2">
    <source>
        <dbReference type="EMBL" id="MBJ3785934.1"/>
    </source>
</evidence>
<dbReference type="Proteomes" id="UP000602124">
    <property type="component" value="Unassembled WGS sequence"/>
</dbReference>
<name>A0A934ISF1_9HYPH</name>
<evidence type="ECO:0000256" key="1">
    <source>
        <dbReference type="SAM" id="MobiDB-lite"/>
    </source>
</evidence>
<protein>
    <submittedName>
        <fullName evidence="2">Uncharacterized protein</fullName>
    </submittedName>
</protein>
<gene>
    <name evidence="2" type="ORF">JEQ47_14500</name>
</gene>
<dbReference type="EMBL" id="JAEKMH010000003">
    <property type="protein sequence ID" value="MBJ3785934.1"/>
    <property type="molecule type" value="Genomic_DNA"/>
</dbReference>
<comment type="caution">
    <text evidence="2">The sequence shown here is derived from an EMBL/GenBank/DDBJ whole genome shotgun (WGS) entry which is preliminary data.</text>
</comment>
<feature type="region of interest" description="Disordered" evidence="1">
    <location>
        <begin position="1"/>
        <end position="29"/>
    </location>
</feature>
<keyword evidence="3" id="KW-1185">Reference proteome</keyword>
<proteinExistence type="predicted"/>
<dbReference type="AlphaFoldDB" id="A0A934ISF1"/>